<evidence type="ECO:0008006" key="5">
    <source>
        <dbReference type="Google" id="ProtNLM"/>
    </source>
</evidence>
<dbReference type="PRINTS" id="PR00081">
    <property type="entry name" value="GDHRDH"/>
</dbReference>
<evidence type="ECO:0000313" key="4">
    <source>
        <dbReference type="Proteomes" id="UP001211907"/>
    </source>
</evidence>
<protein>
    <recommendedName>
        <fullName evidence="5">NAD(P)-binding protein</fullName>
    </recommendedName>
</protein>
<name>A0AAD5SXF0_9FUNG</name>
<dbReference type="Pfam" id="PF00106">
    <property type="entry name" value="adh_short"/>
    <property type="match status" value="1"/>
</dbReference>
<keyword evidence="4" id="KW-1185">Reference proteome</keyword>
<keyword evidence="2" id="KW-0560">Oxidoreductase</keyword>
<organism evidence="3 4">
    <name type="scientific">Physocladia obscura</name>
    <dbReference type="NCBI Taxonomy" id="109957"/>
    <lineage>
        <taxon>Eukaryota</taxon>
        <taxon>Fungi</taxon>
        <taxon>Fungi incertae sedis</taxon>
        <taxon>Chytridiomycota</taxon>
        <taxon>Chytridiomycota incertae sedis</taxon>
        <taxon>Chytridiomycetes</taxon>
        <taxon>Chytridiales</taxon>
        <taxon>Chytriomycetaceae</taxon>
        <taxon>Physocladia</taxon>
    </lineage>
</organism>
<dbReference type="InterPro" id="IPR002347">
    <property type="entry name" value="SDR_fam"/>
</dbReference>
<dbReference type="PANTHER" id="PTHR24320:SF148">
    <property type="entry name" value="NAD(P)-BINDING ROSSMANN-FOLD SUPERFAMILY PROTEIN"/>
    <property type="match status" value="1"/>
</dbReference>
<dbReference type="EMBL" id="JADGJH010001266">
    <property type="protein sequence ID" value="KAJ3115852.1"/>
    <property type="molecule type" value="Genomic_DNA"/>
</dbReference>
<dbReference type="PANTHER" id="PTHR24320">
    <property type="entry name" value="RETINOL DEHYDROGENASE"/>
    <property type="match status" value="1"/>
</dbReference>
<sequence length="306" mass="32845">MFAVAELGDLRGQTIVVTGATSGLGFAAAAALAGAHATVVITARDAAKGDAALQRLRAKAPSPSDVHCGVLDQRSLESVRQFALWLTAAHPTVHCLMLNAGVFGPDFELIGGCESHFLINHLAPFLLVKLLLPALKASPAVSRIVFVSSDSHRDIKSTPDWTLVAVKEYHGPIGFLQHYGWSKLANAQTSIMLAEKLASEGVTHIYVNAVHPGALISTNADSKIPFAQNWLGHIIARIVKSTRPDADFGCLTQVYLAASKDVVEKGYRGQYFVPTAQLGQVTEIGADKESQQQLWELSEKLVKDFV</sequence>
<comment type="caution">
    <text evidence="3">The sequence shown here is derived from an EMBL/GenBank/DDBJ whole genome shotgun (WGS) entry which is preliminary data.</text>
</comment>
<evidence type="ECO:0000256" key="2">
    <source>
        <dbReference type="ARBA" id="ARBA00023002"/>
    </source>
</evidence>
<evidence type="ECO:0000256" key="1">
    <source>
        <dbReference type="ARBA" id="ARBA00006484"/>
    </source>
</evidence>
<dbReference type="Proteomes" id="UP001211907">
    <property type="component" value="Unassembled WGS sequence"/>
</dbReference>
<comment type="similarity">
    <text evidence="1">Belongs to the short-chain dehydrogenases/reductases (SDR) family.</text>
</comment>
<accession>A0AAD5SXF0</accession>
<dbReference type="InterPro" id="IPR036291">
    <property type="entry name" value="NAD(P)-bd_dom_sf"/>
</dbReference>
<dbReference type="Gene3D" id="3.40.50.720">
    <property type="entry name" value="NAD(P)-binding Rossmann-like Domain"/>
    <property type="match status" value="1"/>
</dbReference>
<reference evidence="3" key="1">
    <citation type="submission" date="2020-05" db="EMBL/GenBank/DDBJ databases">
        <title>Phylogenomic resolution of chytrid fungi.</title>
        <authorList>
            <person name="Stajich J.E."/>
            <person name="Amses K."/>
            <person name="Simmons R."/>
            <person name="Seto K."/>
            <person name="Myers J."/>
            <person name="Bonds A."/>
            <person name="Quandt C.A."/>
            <person name="Barry K."/>
            <person name="Liu P."/>
            <person name="Grigoriev I."/>
            <person name="Longcore J.E."/>
            <person name="James T.Y."/>
        </authorList>
    </citation>
    <scope>NUCLEOTIDE SEQUENCE</scope>
    <source>
        <strain evidence="3">JEL0513</strain>
    </source>
</reference>
<gene>
    <name evidence="3" type="ORF">HK100_001222</name>
</gene>
<dbReference type="AlphaFoldDB" id="A0AAD5SXF0"/>
<proteinExistence type="inferred from homology"/>
<dbReference type="SUPFAM" id="SSF51735">
    <property type="entry name" value="NAD(P)-binding Rossmann-fold domains"/>
    <property type="match status" value="1"/>
</dbReference>
<dbReference type="GO" id="GO:0016491">
    <property type="term" value="F:oxidoreductase activity"/>
    <property type="evidence" value="ECO:0007669"/>
    <property type="project" value="UniProtKB-KW"/>
</dbReference>
<evidence type="ECO:0000313" key="3">
    <source>
        <dbReference type="EMBL" id="KAJ3115852.1"/>
    </source>
</evidence>